<evidence type="ECO:0000313" key="3">
    <source>
        <dbReference type="EMBL" id="KAF2675506.1"/>
    </source>
</evidence>
<dbReference type="PROSITE" id="PS50082">
    <property type="entry name" value="WD_REPEATS_2"/>
    <property type="match status" value="1"/>
</dbReference>
<keyword evidence="4" id="KW-1185">Reference proteome</keyword>
<protein>
    <submittedName>
        <fullName evidence="3">Uncharacterized protein</fullName>
    </submittedName>
</protein>
<dbReference type="OrthoDB" id="20669at2759"/>
<evidence type="ECO:0000256" key="1">
    <source>
        <dbReference type="PROSITE-ProRule" id="PRU00221"/>
    </source>
</evidence>
<evidence type="ECO:0000313" key="4">
    <source>
        <dbReference type="Proteomes" id="UP000799302"/>
    </source>
</evidence>
<dbReference type="InterPro" id="IPR015943">
    <property type="entry name" value="WD40/YVTN_repeat-like_dom_sf"/>
</dbReference>
<dbReference type="Proteomes" id="UP000799302">
    <property type="component" value="Unassembled WGS sequence"/>
</dbReference>
<dbReference type="PANTHER" id="PTHR43991">
    <property type="entry name" value="WD REPEAT PROTEIN (AFU_ORTHOLOGUE AFUA_8G05640)-RELATED"/>
    <property type="match status" value="1"/>
</dbReference>
<reference evidence="3" key="1">
    <citation type="journal article" date="2020" name="Stud. Mycol.">
        <title>101 Dothideomycetes genomes: a test case for predicting lifestyles and emergence of pathogens.</title>
        <authorList>
            <person name="Haridas S."/>
            <person name="Albert R."/>
            <person name="Binder M."/>
            <person name="Bloem J."/>
            <person name="Labutti K."/>
            <person name="Salamov A."/>
            <person name="Andreopoulos B."/>
            <person name="Baker S."/>
            <person name="Barry K."/>
            <person name="Bills G."/>
            <person name="Bluhm B."/>
            <person name="Cannon C."/>
            <person name="Castanera R."/>
            <person name="Culley D."/>
            <person name="Daum C."/>
            <person name="Ezra D."/>
            <person name="Gonzalez J."/>
            <person name="Henrissat B."/>
            <person name="Kuo A."/>
            <person name="Liang C."/>
            <person name="Lipzen A."/>
            <person name="Lutzoni F."/>
            <person name="Magnuson J."/>
            <person name="Mondo S."/>
            <person name="Nolan M."/>
            <person name="Ohm R."/>
            <person name="Pangilinan J."/>
            <person name="Park H.-J."/>
            <person name="Ramirez L."/>
            <person name="Alfaro M."/>
            <person name="Sun H."/>
            <person name="Tritt A."/>
            <person name="Yoshinaga Y."/>
            <person name="Zwiers L.-H."/>
            <person name="Turgeon B."/>
            <person name="Goodwin S."/>
            <person name="Spatafora J."/>
            <person name="Crous P."/>
            <person name="Grigoriev I."/>
        </authorList>
    </citation>
    <scope>NUCLEOTIDE SEQUENCE</scope>
    <source>
        <strain evidence="3">CBS 115976</strain>
    </source>
</reference>
<name>A0A6A6UUQ8_9PEZI</name>
<organism evidence="3 4">
    <name type="scientific">Microthyrium microscopicum</name>
    <dbReference type="NCBI Taxonomy" id="703497"/>
    <lineage>
        <taxon>Eukaryota</taxon>
        <taxon>Fungi</taxon>
        <taxon>Dikarya</taxon>
        <taxon>Ascomycota</taxon>
        <taxon>Pezizomycotina</taxon>
        <taxon>Dothideomycetes</taxon>
        <taxon>Dothideomycetes incertae sedis</taxon>
        <taxon>Microthyriales</taxon>
        <taxon>Microthyriaceae</taxon>
        <taxon>Microthyrium</taxon>
    </lineage>
</organism>
<feature type="compositionally biased region" description="Polar residues" evidence="2">
    <location>
        <begin position="17"/>
        <end position="27"/>
    </location>
</feature>
<accession>A0A6A6UUQ8</accession>
<dbReference type="PROSITE" id="PS50294">
    <property type="entry name" value="WD_REPEATS_REGION"/>
    <property type="match status" value="1"/>
</dbReference>
<dbReference type="Pfam" id="PF00400">
    <property type="entry name" value="WD40"/>
    <property type="match status" value="1"/>
</dbReference>
<gene>
    <name evidence="3" type="ORF">BT63DRAFT_450494</name>
</gene>
<dbReference type="PANTHER" id="PTHR43991:SF12">
    <property type="entry name" value="WD REPEAT PROTEIN (AFU_ORTHOLOGUE AFUA_8G05640)"/>
    <property type="match status" value="1"/>
</dbReference>
<dbReference type="AlphaFoldDB" id="A0A6A6UUQ8"/>
<dbReference type="SUPFAM" id="SSF101908">
    <property type="entry name" value="Putative isomerase YbhE"/>
    <property type="match status" value="1"/>
</dbReference>
<dbReference type="InterPro" id="IPR001680">
    <property type="entry name" value="WD40_rpt"/>
</dbReference>
<feature type="region of interest" description="Disordered" evidence="2">
    <location>
        <begin position="1"/>
        <end position="30"/>
    </location>
</feature>
<feature type="repeat" description="WD" evidence="1">
    <location>
        <begin position="559"/>
        <end position="582"/>
    </location>
</feature>
<dbReference type="EMBL" id="MU004230">
    <property type="protein sequence ID" value="KAF2675506.1"/>
    <property type="molecule type" value="Genomic_DNA"/>
</dbReference>
<dbReference type="Gene3D" id="2.130.10.10">
    <property type="entry name" value="YVTN repeat-like/Quinoprotein amine dehydrogenase"/>
    <property type="match status" value="1"/>
</dbReference>
<sequence>MEELEEMSEPHRRELMDNSTTVTNTNAEAPPILDRSLAESQNGSLFRQVWGIPNIGNGPAVDFNPLPTSKTVSVAVSVVDEDTDMMRDEWTSEELGETEIISISPNSNGAEMTMPSYQFSDSSTDMDSQDSFDDDSSMEATAETLANLRGSIVELTLNNGLLNRPVSELPRIEEPIQLGDMEELLPLAPMAPTPFAFDNFADLGSPGANLFDHESIYSRINNLVPALQRTFAGHHDPPLSMEERAPDLWASISLWSRRHPHRVASVIIPPEPLNSVAGPREEGECQGIGFGTDKVRCTRKEIMEFRVDEYSSNNNIRADSGSWLRAFKETTSPYRLSRTHSQAIAKNDHFQLRNLLVSTSQHDAYYPRKWNVFHVDPANSVGSDEPPTPIMDLEHLGQQDISGCRITTLTTVDPSILFAGCFHGQYAYINLGSSNPFSQPPTTGHACSRDIINYVDSTAASPNSPTAVMATNDYKQSLVFLDCARNSIVSTHSYASALNLLSSRDAIVNCAATSPDGRLRALVGDFPGLLLTDARSGLAISDAVPMSSSGPRAQPASFAVAWAPDSVTLATGSEDGRVRLWDARMWRVHAHMDSIMANVRTLRFAPAGSSEALGAGAGAPVLIAAEAVDLVHVLDGQNGRVMQSLHYFGECAGLSIAKDASSLMLANSDSSFGGLMVWEQGRRGRYRRHCEDYSDSD</sequence>
<keyword evidence="1" id="KW-0853">WD repeat</keyword>
<proteinExistence type="predicted"/>
<dbReference type="SMART" id="SM00320">
    <property type="entry name" value="WD40"/>
    <property type="match status" value="1"/>
</dbReference>
<evidence type="ECO:0000256" key="2">
    <source>
        <dbReference type="SAM" id="MobiDB-lite"/>
    </source>
</evidence>